<accession>A0A914YI21</accession>
<reference evidence="3" key="1">
    <citation type="submission" date="2022-11" db="UniProtKB">
        <authorList>
            <consortium name="WormBaseParasite"/>
        </authorList>
    </citation>
    <scope>IDENTIFICATION</scope>
</reference>
<evidence type="ECO:0000256" key="1">
    <source>
        <dbReference type="SAM" id="Phobius"/>
    </source>
</evidence>
<keyword evidence="2" id="KW-1185">Reference proteome</keyword>
<keyword evidence="1" id="KW-1133">Transmembrane helix</keyword>
<keyword evidence="1" id="KW-0812">Transmembrane</keyword>
<dbReference type="AlphaFoldDB" id="A0A914YI21"/>
<name>A0A914YI21_9BILA</name>
<proteinExistence type="predicted"/>
<evidence type="ECO:0000313" key="3">
    <source>
        <dbReference type="WBParaSite" id="PSU_v2.g18448.t1"/>
    </source>
</evidence>
<feature type="transmembrane region" description="Helical" evidence="1">
    <location>
        <begin position="47"/>
        <end position="71"/>
    </location>
</feature>
<keyword evidence="1" id="KW-0472">Membrane</keyword>
<evidence type="ECO:0000313" key="2">
    <source>
        <dbReference type="Proteomes" id="UP000887577"/>
    </source>
</evidence>
<organism evidence="2 3">
    <name type="scientific">Panagrolaimus superbus</name>
    <dbReference type="NCBI Taxonomy" id="310955"/>
    <lineage>
        <taxon>Eukaryota</taxon>
        <taxon>Metazoa</taxon>
        <taxon>Ecdysozoa</taxon>
        <taxon>Nematoda</taxon>
        <taxon>Chromadorea</taxon>
        <taxon>Rhabditida</taxon>
        <taxon>Tylenchina</taxon>
        <taxon>Panagrolaimomorpha</taxon>
        <taxon>Panagrolaimoidea</taxon>
        <taxon>Panagrolaimidae</taxon>
        <taxon>Panagrolaimus</taxon>
    </lineage>
</organism>
<dbReference type="WBParaSite" id="PSU_v2.g18448.t1">
    <property type="protein sequence ID" value="PSU_v2.g18448.t1"/>
    <property type="gene ID" value="PSU_v2.g18448"/>
</dbReference>
<sequence length="72" mass="8108">MLNFFYPTPPERDVALEIGEEEDDPRPDDNQLGVELPVRIVPDQFRVYQVAAAALVVIAATQIAMAMAYFIR</sequence>
<dbReference type="Proteomes" id="UP000887577">
    <property type="component" value="Unplaced"/>
</dbReference>
<protein>
    <submittedName>
        <fullName evidence="3">Uncharacterized protein</fullName>
    </submittedName>
</protein>